<comment type="caution">
    <text evidence="1">The sequence shown here is derived from an EMBL/GenBank/DDBJ whole genome shotgun (WGS) entry which is preliminary data.</text>
</comment>
<evidence type="ECO:0000313" key="1">
    <source>
        <dbReference type="EMBL" id="ORY60263.1"/>
    </source>
</evidence>
<sequence>MLSMVYSGRFDIPVVNSPSNQSNKSNIMKFAAIFTAALSLLGCGSANPVPGGELAIRASTVTRRAETGITDIDGVWVPFQPGYLTGTYLLFHNSDFVTLRGTGYVRVRWEVEYWMRAGPTGDLTITPTGSFILTAGGGGFQYADNNPAPFCNSPSGTSCVNATGSDETGYTYGFLKNHWHNEYYWLDGDVTVHTNEGTGLYNVALAVVSFDDMLAEINDAYPSPNRIGHALDPKDSVCPCTG</sequence>
<keyword evidence="2" id="KW-1185">Reference proteome</keyword>
<name>A0A1Y2DLV4_9PEZI</name>
<dbReference type="GeneID" id="63777152"/>
<dbReference type="EMBL" id="MCFJ01000012">
    <property type="protein sequence ID" value="ORY60263.1"/>
    <property type="molecule type" value="Genomic_DNA"/>
</dbReference>
<dbReference type="Proteomes" id="UP000193689">
    <property type="component" value="Unassembled WGS sequence"/>
</dbReference>
<accession>A0A1Y2DLV4</accession>
<gene>
    <name evidence="1" type="ORF">BCR38DRAFT_444436</name>
</gene>
<organism evidence="1 2">
    <name type="scientific">Pseudomassariella vexata</name>
    <dbReference type="NCBI Taxonomy" id="1141098"/>
    <lineage>
        <taxon>Eukaryota</taxon>
        <taxon>Fungi</taxon>
        <taxon>Dikarya</taxon>
        <taxon>Ascomycota</taxon>
        <taxon>Pezizomycotina</taxon>
        <taxon>Sordariomycetes</taxon>
        <taxon>Xylariomycetidae</taxon>
        <taxon>Amphisphaeriales</taxon>
        <taxon>Pseudomassariaceae</taxon>
        <taxon>Pseudomassariella</taxon>
    </lineage>
</organism>
<reference evidence="1 2" key="1">
    <citation type="submission" date="2016-07" db="EMBL/GenBank/DDBJ databases">
        <title>Pervasive Adenine N6-methylation of Active Genes in Fungi.</title>
        <authorList>
            <consortium name="DOE Joint Genome Institute"/>
            <person name="Mondo S.J."/>
            <person name="Dannebaum R.O."/>
            <person name="Kuo R.C."/>
            <person name="Labutti K."/>
            <person name="Haridas S."/>
            <person name="Kuo A."/>
            <person name="Salamov A."/>
            <person name="Ahrendt S.R."/>
            <person name="Lipzen A."/>
            <person name="Sullivan W."/>
            <person name="Andreopoulos W.B."/>
            <person name="Clum A."/>
            <person name="Lindquist E."/>
            <person name="Daum C."/>
            <person name="Ramamoorthy G.K."/>
            <person name="Gryganskyi A."/>
            <person name="Culley D."/>
            <person name="Magnuson J.K."/>
            <person name="James T.Y."/>
            <person name="O'Malley M.A."/>
            <person name="Stajich J.E."/>
            <person name="Spatafora J.W."/>
            <person name="Visel A."/>
            <person name="Grigoriev I.V."/>
        </authorList>
    </citation>
    <scope>NUCLEOTIDE SEQUENCE [LARGE SCALE GENOMIC DNA]</scope>
    <source>
        <strain evidence="1 2">CBS 129021</strain>
    </source>
</reference>
<dbReference type="OrthoDB" id="4663713at2759"/>
<dbReference type="STRING" id="1141098.A0A1Y2DLV4"/>
<proteinExistence type="predicted"/>
<protein>
    <submittedName>
        <fullName evidence="1">Uncharacterized protein</fullName>
    </submittedName>
</protein>
<dbReference type="AlphaFoldDB" id="A0A1Y2DLV4"/>
<evidence type="ECO:0000313" key="2">
    <source>
        <dbReference type="Proteomes" id="UP000193689"/>
    </source>
</evidence>
<dbReference type="InParanoid" id="A0A1Y2DLV4"/>
<dbReference type="RefSeq" id="XP_040712697.1">
    <property type="nucleotide sequence ID" value="XM_040860940.1"/>
</dbReference>